<feature type="compositionally biased region" description="Polar residues" evidence="4">
    <location>
        <begin position="204"/>
        <end position="222"/>
    </location>
</feature>
<accession>X6MJF6</accession>
<dbReference type="PANTHER" id="PTHR22847">
    <property type="entry name" value="WD40 REPEAT PROTEIN"/>
    <property type="match status" value="1"/>
</dbReference>
<dbReference type="Proteomes" id="UP000023152">
    <property type="component" value="Unassembled WGS sequence"/>
</dbReference>
<comment type="caution">
    <text evidence="5">The sequence shown here is derived from an EMBL/GenBank/DDBJ whole genome shotgun (WGS) entry which is preliminary data.</text>
</comment>
<dbReference type="InterPro" id="IPR001680">
    <property type="entry name" value="WD40_rpt"/>
</dbReference>
<dbReference type="InterPro" id="IPR015943">
    <property type="entry name" value="WD40/YVTN_repeat-like_dom_sf"/>
</dbReference>
<evidence type="ECO:0000256" key="2">
    <source>
        <dbReference type="ARBA" id="ARBA00022737"/>
    </source>
</evidence>
<sequence>MGAGNGKIPITKPTVSAETINQVNLFQLQFLKGHSDTIESVLAIDSAKFASASKDGLILIWSTETGILLQVLEGHNGSVKVMLLFKEDMLITGGSDTTIRVWDVREGLCLHTLEGHEGCVTSIIRNVNDGFISACNNGMIIIWTSKFEKYSVIDLNKSTQQIWAPLPATARRSSSIQSPASRNSPPLSPLGNIESNGSRDALQSPPSVLSVANSGNGNVTASNDTNVCKNQITHDKIATKNETEKTKQHEFEDLLLFETEKPKKRRVEHLLLFNSNNSNFESEKTRNEEKGVAKNKSR</sequence>
<dbReference type="SMART" id="SM00320">
    <property type="entry name" value="WD40"/>
    <property type="match status" value="3"/>
</dbReference>
<dbReference type="PROSITE" id="PS50082">
    <property type="entry name" value="WD_REPEATS_2"/>
    <property type="match status" value="2"/>
</dbReference>
<dbReference type="PROSITE" id="PS00678">
    <property type="entry name" value="WD_REPEATS_1"/>
    <property type="match status" value="1"/>
</dbReference>
<feature type="repeat" description="WD" evidence="3">
    <location>
        <begin position="72"/>
        <end position="112"/>
    </location>
</feature>
<keyword evidence="1 3" id="KW-0853">WD repeat</keyword>
<evidence type="ECO:0000256" key="4">
    <source>
        <dbReference type="SAM" id="MobiDB-lite"/>
    </source>
</evidence>
<protein>
    <submittedName>
        <fullName evidence="5">Uncharacterized protein</fullName>
    </submittedName>
</protein>
<feature type="repeat" description="WD" evidence="3">
    <location>
        <begin position="31"/>
        <end position="71"/>
    </location>
</feature>
<keyword evidence="2" id="KW-0677">Repeat</keyword>
<dbReference type="AlphaFoldDB" id="X6MJF6"/>
<dbReference type="Gene3D" id="2.130.10.10">
    <property type="entry name" value="YVTN repeat-like/Quinoprotein amine dehydrogenase"/>
    <property type="match status" value="1"/>
</dbReference>
<evidence type="ECO:0000313" key="5">
    <source>
        <dbReference type="EMBL" id="ETO13200.1"/>
    </source>
</evidence>
<dbReference type="InterPro" id="IPR019775">
    <property type="entry name" value="WD40_repeat_CS"/>
</dbReference>
<gene>
    <name evidence="5" type="ORF">RFI_24176</name>
</gene>
<evidence type="ECO:0000256" key="3">
    <source>
        <dbReference type="PROSITE-ProRule" id="PRU00221"/>
    </source>
</evidence>
<evidence type="ECO:0000256" key="1">
    <source>
        <dbReference type="ARBA" id="ARBA00022574"/>
    </source>
</evidence>
<dbReference type="Pfam" id="PF25178">
    <property type="entry name" value="Beta-prop_WDR41"/>
    <property type="match status" value="1"/>
</dbReference>
<feature type="region of interest" description="Disordered" evidence="4">
    <location>
        <begin position="173"/>
        <end position="222"/>
    </location>
</feature>
<name>X6MJF6_RETFI</name>
<dbReference type="OrthoDB" id="273067at2759"/>
<reference evidence="5 6" key="1">
    <citation type="journal article" date="2013" name="Curr. Biol.">
        <title>The Genome of the Foraminiferan Reticulomyxa filosa.</title>
        <authorList>
            <person name="Glockner G."/>
            <person name="Hulsmann N."/>
            <person name="Schleicher M."/>
            <person name="Noegel A.A."/>
            <person name="Eichinger L."/>
            <person name="Gallinger C."/>
            <person name="Pawlowski J."/>
            <person name="Sierra R."/>
            <person name="Euteneuer U."/>
            <person name="Pillet L."/>
            <person name="Moustafa A."/>
            <person name="Platzer M."/>
            <person name="Groth M."/>
            <person name="Szafranski K."/>
            <person name="Schliwa M."/>
        </authorList>
    </citation>
    <scope>NUCLEOTIDE SEQUENCE [LARGE SCALE GENOMIC DNA]</scope>
</reference>
<dbReference type="EMBL" id="ASPP01020753">
    <property type="protein sequence ID" value="ETO13200.1"/>
    <property type="molecule type" value="Genomic_DNA"/>
</dbReference>
<dbReference type="GO" id="GO:1990234">
    <property type="term" value="C:transferase complex"/>
    <property type="evidence" value="ECO:0007669"/>
    <property type="project" value="UniProtKB-ARBA"/>
</dbReference>
<dbReference type="InterPro" id="IPR040102">
    <property type="entry name" value="WDR41"/>
</dbReference>
<dbReference type="InterPro" id="IPR036322">
    <property type="entry name" value="WD40_repeat_dom_sf"/>
</dbReference>
<dbReference type="PROSITE" id="PS50294">
    <property type="entry name" value="WD_REPEATS_REGION"/>
    <property type="match status" value="1"/>
</dbReference>
<organism evidence="5 6">
    <name type="scientific">Reticulomyxa filosa</name>
    <dbReference type="NCBI Taxonomy" id="46433"/>
    <lineage>
        <taxon>Eukaryota</taxon>
        <taxon>Sar</taxon>
        <taxon>Rhizaria</taxon>
        <taxon>Retaria</taxon>
        <taxon>Foraminifera</taxon>
        <taxon>Monothalamids</taxon>
        <taxon>Reticulomyxidae</taxon>
        <taxon>Reticulomyxa</taxon>
    </lineage>
</organism>
<evidence type="ECO:0000313" key="6">
    <source>
        <dbReference type="Proteomes" id="UP000023152"/>
    </source>
</evidence>
<keyword evidence="6" id="KW-1185">Reference proteome</keyword>
<feature type="compositionally biased region" description="Polar residues" evidence="4">
    <location>
        <begin position="173"/>
        <end position="185"/>
    </location>
</feature>
<proteinExistence type="predicted"/>
<dbReference type="SUPFAM" id="SSF50978">
    <property type="entry name" value="WD40 repeat-like"/>
    <property type="match status" value="1"/>
</dbReference>
<dbReference type="PANTHER" id="PTHR22847:SF637">
    <property type="entry name" value="WD REPEAT DOMAIN 5B"/>
    <property type="match status" value="1"/>
</dbReference>